<dbReference type="PANTHER" id="PTHR34236:SF1">
    <property type="entry name" value="DIMETHYL SULFOXIDE REDUCTASE TRANSCRIPTIONAL ACTIVATOR"/>
    <property type="match status" value="1"/>
</dbReference>
<proteinExistence type="predicted"/>
<protein>
    <recommendedName>
        <fullName evidence="7">GAF and HTH_10 associated domain-containing protein</fullName>
    </recommendedName>
</protein>
<evidence type="ECO:0000256" key="2">
    <source>
        <dbReference type="ARBA" id="ARBA00023163"/>
    </source>
</evidence>
<dbReference type="PANTHER" id="PTHR34236">
    <property type="entry name" value="DIMETHYL SULFOXIDE REDUCTASE TRANSCRIPTIONAL ACTIVATOR"/>
    <property type="match status" value="1"/>
</dbReference>
<evidence type="ECO:0000259" key="3">
    <source>
        <dbReference type="Pfam" id="PF04967"/>
    </source>
</evidence>
<evidence type="ECO:0000259" key="4">
    <source>
        <dbReference type="Pfam" id="PF15915"/>
    </source>
</evidence>
<dbReference type="RefSeq" id="WP_090381714.1">
    <property type="nucleotide sequence ID" value="NZ_FNLC01000002.1"/>
</dbReference>
<dbReference type="Pfam" id="PF15915">
    <property type="entry name" value="BAT"/>
    <property type="match status" value="1"/>
</dbReference>
<dbReference type="OrthoDB" id="202021at2157"/>
<gene>
    <name evidence="5" type="ORF">SAMN04489842_2293</name>
</gene>
<keyword evidence="6" id="KW-1185">Reference proteome</keyword>
<feature type="domain" description="Bacterioopsin transcriptional activator GAF and HTH associated" evidence="4">
    <location>
        <begin position="32"/>
        <end position="133"/>
    </location>
</feature>
<dbReference type="InterPro" id="IPR031803">
    <property type="entry name" value="BAT_GAF/HTH-assoc"/>
</dbReference>
<dbReference type="AlphaFoldDB" id="A0A1H1G7G1"/>
<dbReference type="InterPro" id="IPR007050">
    <property type="entry name" value="HTH_bacterioopsin"/>
</dbReference>
<dbReference type="Proteomes" id="UP000198848">
    <property type="component" value="Unassembled WGS sequence"/>
</dbReference>
<evidence type="ECO:0000313" key="5">
    <source>
        <dbReference type="EMBL" id="SDR08989.1"/>
    </source>
</evidence>
<evidence type="ECO:0000256" key="1">
    <source>
        <dbReference type="ARBA" id="ARBA00023015"/>
    </source>
</evidence>
<name>A0A1H1G7G1_NATTX</name>
<keyword evidence="2" id="KW-0804">Transcription</keyword>
<evidence type="ECO:0000313" key="6">
    <source>
        <dbReference type="Proteomes" id="UP000198848"/>
    </source>
</evidence>
<reference evidence="6" key="1">
    <citation type="submission" date="2016-10" db="EMBL/GenBank/DDBJ databases">
        <authorList>
            <person name="Varghese N."/>
            <person name="Submissions S."/>
        </authorList>
    </citation>
    <scope>NUCLEOTIDE SEQUENCE [LARGE SCALE GENOMIC DNA]</scope>
    <source>
        <strain evidence="6">DSM 24767</strain>
    </source>
</reference>
<accession>A0A1H1G7G1</accession>
<keyword evidence="1" id="KW-0805">Transcription regulation</keyword>
<feature type="domain" description="HTH bat-type" evidence="3">
    <location>
        <begin position="156"/>
        <end position="208"/>
    </location>
</feature>
<dbReference type="EMBL" id="FNLC01000002">
    <property type="protein sequence ID" value="SDR08989.1"/>
    <property type="molecule type" value="Genomic_DNA"/>
</dbReference>
<sequence>MLVARYVVSSTILQSTLAEFSDVLLRHAAQYLTDEGTIRLLFWASGVSQERFEDALEDDSTAAEFRRLDETDDRSFYRVDLTEEGHRQSTFPMWSADGVVLLDAQGTNDGWRVRMQFPDRSTLVEYRRRYVDNGGTFTLLSLYRSEDRDNGLEATLSSTQHEALLTAYDSGYFEVPRRITQTELGNRLGISSQSVSERLRRAVSALIESMFPRDRT</sequence>
<dbReference type="STRING" id="1095778.SAMN04489842_2293"/>
<dbReference type="Pfam" id="PF04967">
    <property type="entry name" value="HTH_10"/>
    <property type="match status" value="1"/>
</dbReference>
<organism evidence="5 6">
    <name type="scientific">Natronobacterium texcoconense</name>
    <dbReference type="NCBI Taxonomy" id="1095778"/>
    <lineage>
        <taxon>Archaea</taxon>
        <taxon>Methanobacteriati</taxon>
        <taxon>Methanobacteriota</taxon>
        <taxon>Stenosarchaea group</taxon>
        <taxon>Halobacteria</taxon>
        <taxon>Halobacteriales</taxon>
        <taxon>Natrialbaceae</taxon>
        <taxon>Natronobacterium</taxon>
    </lineage>
</organism>
<evidence type="ECO:0008006" key="7">
    <source>
        <dbReference type="Google" id="ProtNLM"/>
    </source>
</evidence>